<protein>
    <submittedName>
        <fullName evidence="3">Uncharacterized protein</fullName>
    </submittedName>
</protein>
<feature type="coiled-coil region" evidence="1">
    <location>
        <begin position="485"/>
        <end position="554"/>
    </location>
</feature>
<sequence length="833" mass="92985">MSPSKQQGKKRIPSPQSNDSSDSDENRDHSSDSESPQPPSPKPKSRKRVASFSASRPKRLKLHPTKSDHQLAAEAEAALIYPSLHPNDPLPHVWDELLIGIRAIMLDCLSISKSPWGPVKDGSDRDWDTVFRLSLPRCSECVRADVPCLISSHQVQCDCCRAHASAKRKCDVSDVIRYRQVHLRAKLPPTLVRPLAERFQAHLGRFSLVDAKFWTSYLCSISRTSMNSGSTPASFPTSPTASSSHHTATVAGSTLRVTRRSSAVPGPPKHSFPVGFRYGPPRGAIPQKSAVPHISSAKSTRVKDFKKQTDPAAPNQPARSSPKETSLPVQSNPSPRSPSPLDPSQESTVPIPIHLPSIPADTQSLDVWKEGYGKLMKEWAKVHGDLRQNREVINEMDQELQRLREELRGVRSELSVSHEEIGRLTKQLADTQNLTSTQQTLLDTQRSDLVELETLRRQVSATEQIRIQHQKFEERFGSINFLYHYSQLSNRIEGLERENRLLTISRNDLQNRLREQEELVGLRGEGLTSLQQAHQQLQSEKSRLLTQLGLLEESVALLRSEGSSSVTEKRLHEALMARDGQYFKALHEVAVLSDFIQDLRRLDVPMFLHLFFAQFSGGLHQARAAVEAVIATDLPLLVAEPIQYLQNLLDGLVQRTSALFLQSSYVATQIQYSNRAAQDQALPIVQRRQTQRRSVLPMLSESVPLSPFSSIPTSTALLSSPYPPSIESNRSRQLDTPYPPAMPVASEAGMISFLNHVEEVVRGLRSSFVHHHQPVVGSYSKQKPEQARRNSPEPHSQPEAKSTKCRHCGTLDSQAPSTSRSDTRYLTRLSTDG</sequence>
<evidence type="ECO:0000256" key="2">
    <source>
        <dbReference type="SAM" id="MobiDB-lite"/>
    </source>
</evidence>
<evidence type="ECO:0000313" key="3">
    <source>
        <dbReference type="EMBL" id="KIK61128.1"/>
    </source>
</evidence>
<gene>
    <name evidence="3" type="ORF">GYMLUDRAFT_243801</name>
</gene>
<name>A0A0D0CXW7_9AGAR</name>
<keyword evidence="4" id="KW-1185">Reference proteome</keyword>
<feature type="compositionally biased region" description="Polar residues" evidence="2">
    <location>
        <begin position="317"/>
        <end position="330"/>
    </location>
</feature>
<feature type="region of interest" description="Disordered" evidence="2">
    <location>
        <begin position="1"/>
        <end position="68"/>
    </location>
</feature>
<reference evidence="3 4" key="1">
    <citation type="submission" date="2014-04" db="EMBL/GenBank/DDBJ databases">
        <title>Evolutionary Origins and Diversification of the Mycorrhizal Mutualists.</title>
        <authorList>
            <consortium name="DOE Joint Genome Institute"/>
            <consortium name="Mycorrhizal Genomics Consortium"/>
            <person name="Kohler A."/>
            <person name="Kuo A."/>
            <person name="Nagy L.G."/>
            <person name="Floudas D."/>
            <person name="Copeland A."/>
            <person name="Barry K.W."/>
            <person name="Cichocki N."/>
            <person name="Veneault-Fourrey C."/>
            <person name="LaButti K."/>
            <person name="Lindquist E.A."/>
            <person name="Lipzen A."/>
            <person name="Lundell T."/>
            <person name="Morin E."/>
            <person name="Murat C."/>
            <person name="Riley R."/>
            <person name="Ohm R."/>
            <person name="Sun H."/>
            <person name="Tunlid A."/>
            <person name="Henrissat B."/>
            <person name="Grigoriev I.V."/>
            <person name="Hibbett D.S."/>
            <person name="Martin F."/>
        </authorList>
    </citation>
    <scope>NUCLEOTIDE SEQUENCE [LARGE SCALE GENOMIC DNA]</scope>
    <source>
        <strain evidence="3 4">FD-317 M1</strain>
    </source>
</reference>
<feature type="region of interest" description="Disordered" evidence="2">
    <location>
        <begin position="773"/>
        <end position="833"/>
    </location>
</feature>
<proteinExistence type="predicted"/>
<dbReference type="AlphaFoldDB" id="A0A0D0CXW7"/>
<feature type="coiled-coil region" evidence="1">
    <location>
        <begin position="386"/>
        <end position="420"/>
    </location>
</feature>
<feature type="compositionally biased region" description="Low complexity" evidence="2">
    <location>
        <begin position="228"/>
        <end position="254"/>
    </location>
</feature>
<accession>A0A0D0CXW7</accession>
<dbReference type="EMBL" id="KN834772">
    <property type="protein sequence ID" value="KIK61128.1"/>
    <property type="molecule type" value="Genomic_DNA"/>
</dbReference>
<dbReference type="Proteomes" id="UP000053593">
    <property type="component" value="Unassembled WGS sequence"/>
</dbReference>
<keyword evidence="1" id="KW-0175">Coiled coil</keyword>
<dbReference type="PANTHER" id="PTHR24216">
    <property type="entry name" value="PAXILLIN-RELATED"/>
    <property type="match status" value="1"/>
</dbReference>
<feature type="compositionally biased region" description="Polar residues" evidence="2">
    <location>
        <begin position="811"/>
        <end position="820"/>
    </location>
</feature>
<feature type="region of interest" description="Disordered" evidence="2">
    <location>
        <begin position="719"/>
        <end position="739"/>
    </location>
</feature>
<dbReference type="HOGENOM" id="CLU_340673_0_0_1"/>
<feature type="region of interest" description="Disordered" evidence="2">
    <location>
        <begin position="227"/>
        <end position="355"/>
    </location>
</feature>
<feature type="compositionally biased region" description="Basic and acidic residues" evidence="2">
    <location>
        <begin position="782"/>
        <end position="802"/>
    </location>
</feature>
<evidence type="ECO:0000256" key="1">
    <source>
        <dbReference type="SAM" id="Coils"/>
    </source>
</evidence>
<organism evidence="3 4">
    <name type="scientific">Collybiopsis luxurians FD-317 M1</name>
    <dbReference type="NCBI Taxonomy" id="944289"/>
    <lineage>
        <taxon>Eukaryota</taxon>
        <taxon>Fungi</taxon>
        <taxon>Dikarya</taxon>
        <taxon>Basidiomycota</taxon>
        <taxon>Agaricomycotina</taxon>
        <taxon>Agaricomycetes</taxon>
        <taxon>Agaricomycetidae</taxon>
        <taxon>Agaricales</taxon>
        <taxon>Marasmiineae</taxon>
        <taxon>Omphalotaceae</taxon>
        <taxon>Collybiopsis</taxon>
        <taxon>Collybiopsis luxurians</taxon>
    </lineage>
</organism>
<evidence type="ECO:0000313" key="4">
    <source>
        <dbReference type="Proteomes" id="UP000053593"/>
    </source>
</evidence>